<dbReference type="AlphaFoldDB" id="A0AAE0EU96"/>
<comment type="caution">
    <text evidence="1">The sequence shown here is derived from an EMBL/GenBank/DDBJ whole genome shotgun (WGS) entry which is preliminary data.</text>
</comment>
<reference evidence="1 2" key="1">
    <citation type="journal article" date="2015" name="Genome Biol. Evol.">
        <title>Comparative Genomics of a Bacterivorous Green Alga Reveals Evolutionary Causalities and Consequences of Phago-Mixotrophic Mode of Nutrition.</title>
        <authorList>
            <person name="Burns J.A."/>
            <person name="Paasch A."/>
            <person name="Narechania A."/>
            <person name="Kim E."/>
        </authorList>
    </citation>
    <scope>NUCLEOTIDE SEQUENCE [LARGE SCALE GENOMIC DNA]</scope>
    <source>
        <strain evidence="1 2">PLY_AMNH</strain>
    </source>
</reference>
<proteinExistence type="predicted"/>
<dbReference type="Proteomes" id="UP001190700">
    <property type="component" value="Unassembled WGS sequence"/>
</dbReference>
<accession>A0AAE0EU96</accession>
<sequence>MEILIYLVWYLGRMRRPRNWNDLSSAVEWKARLKYLGGSPFHLRQLLPLYYQKQASGLRFKNYRVVHLS</sequence>
<keyword evidence="2" id="KW-1185">Reference proteome</keyword>
<name>A0AAE0EU96_9CHLO</name>
<evidence type="ECO:0000313" key="2">
    <source>
        <dbReference type="Proteomes" id="UP001190700"/>
    </source>
</evidence>
<protein>
    <submittedName>
        <fullName evidence="1">Uncharacterized protein</fullName>
    </submittedName>
</protein>
<gene>
    <name evidence="1" type="ORF">CYMTET_49887</name>
</gene>
<organism evidence="1 2">
    <name type="scientific">Cymbomonas tetramitiformis</name>
    <dbReference type="NCBI Taxonomy" id="36881"/>
    <lineage>
        <taxon>Eukaryota</taxon>
        <taxon>Viridiplantae</taxon>
        <taxon>Chlorophyta</taxon>
        <taxon>Pyramimonadophyceae</taxon>
        <taxon>Pyramimonadales</taxon>
        <taxon>Pyramimonadaceae</taxon>
        <taxon>Cymbomonas</taxon>
    </lineage>
</organism>
<dbReference type="EMBL" id="LGRX02033694">
    <property type="protein sequence ID" value="KAK3240262.1"/>
    <property type="molecule type" value="Genomic_DNA"/>
</dbReference>
<evidence type="ECO:0000313" key="1">
    <source>
        <dbReference type="EMBL" id="KAK3240262.1"/>
    </source>
</evidence>